<feature type="region of interest" description="Disordered" evidence="1">
    <location>
        <begin position="38"/>
        <end position="59"/>
    </location>
</feature>
<reference evidence="2 3" key="1">
    <citation type="journal article" date="2011" name="Science">
        <title>The ecoresponsive genome of Daphnia pulex.</title>
        <authorList>
            <person name="Colbourne J.K."/>
            <person name="Pfrender M.E."/>
            <person name="Gilbert D."/>
            <person name="Thomas W.K."/>
            <person name="Tucker A."/>
            <person name="Oakley T.H."/>
            <person name="Tokishita S."/>
            <person name="Aerts A."/>
            <person name="Arnold G.J."/>
            <person name="Basu M.K."/>
            <person name="Bauer D.J."/>
            <person name="Caceres C.E."/>
            <person name="Carmel L."/>
            <person name="Casola C."/>
            <person name="Choi J.H."/>
            <person name="Detter J.C."/>
            <person name="Dong Q."/>
            <person name="Dusheyko S."/>
            <person name="Eads B.D."/>
            <person name="Frohlich T."/>
            <person name="Geiler-Samerotte K.A."/>
            <person name="Gerlach D."/>
            <person name="Hatcher P."/>
            <person name="Jogdeo S."/>
            <person name="Krijgsveld J."/>
            <person name="Kriventseva E.V."/>
            <person name="Kultz D."/>
            <person name="Laforsch C."/>
            <person name="Lindquist E."/>
            <person name="Lopez J."/>
            <person name="Manak J.R."/>
            <person name="Muller J."/>
            <person name="Pangilinan J."/>
            <person name="Patwardhan R.P."/>
            <person name="Pitluck S."/>
            <person name="Pritham E.J."/>
            <person name="Rechtsteiner A."/>
            <person name="Rho M."/>
            <person name="Rogozin I.B."/>
            <person name="Sakarya O."/>
            <person name="Salamov A."/>
            <person name="Schaack S."/>
            <person name="Shapiro H."/>
            <person name="Shiga Y."/>
            <person name="Skalitzky C."/>
            <person name="Smith Z."/>
            <person name="Souvorov A."/>
            <person name="Sung W."/>
            <person name="Tang Z."/>
            <person name="Tsuchiya D."/>
            <person name="Tu H."/>
            <person name="Vos H."/>
            <person name="Wang M."/>
            <person name="Wolf Y.I."/>
            <person name="Yamagata H."/>
            <person name="Yamada T."/>
            <person name="Ye Y."/>
            <person name="Shaw J.R."/>
            <person name="Andrews J."/>
            <person name="Crease T.J."/>
            <person name="Tang H."/>
            <person name="Lucas S.M."/>
            <person name="Robertson H.M."/>
            <person name="Bork P."/>
            <person name="Koonin E.V."/>
            <person name="Zdobnov E.M."/>
            <person name="Grigoriev I.V."/>
            <person name="Lynch M."/>
            <person name="Boore J.L."/>
        </authorList>
    </citation>
    <scope>NUCLEOTIDE SEQUENCE [LARGE SCALE GENOMIC DNA]</scope>
</reference>
<dbReference type="Proteomes" id="UP000000305">
    <property type="component" value="Unassembled WGS sequence"/>
</dbReference>
<dbReference type="PANTHER" id="PTHR33053:SF9">
    <property type="entry name" value="AGAP000105-PA"/>
    <property type="match status" value="1"/>
</dbReference>
<dbReference type="InParanoid" id="E9HZX5"/>
<evidence type="ECO:0000313" key="3">
    <source>
        <dbReference type="Proteomes" id="UP000000305"/>
    </source>
</evidence>
<dbReference type="AlphaFoldDB" id="E9HZX5"/>
<dbReference type="OrthoDB" id="6334079at2759"/>
<organism evidence="2 3">
    <name type="scientific">Daphnia pulex</name>
    <name type="common">Water flea</name>
    <dbReference type="NCBI Taxonomy" id="6669"/>
    <lineage>
        <taxon>Eukaryota</taxon>
        <taxon>Metazoa</taxon>
        <taxon>Ecdysozoa</taxon>
        <taxon>Arthropoda</taxon>
        <taxon>Crustacea</taxon>
        <taxon>Branchiopoda</taxon>
        <taxon>Diplostraca</taxon>
        <taxon>Cladocera</taxon>
        <taxon>Anomopoda</taxon>
        <taxon>Daphniidae</taxon>
        <taxon>Daphnia</taxon>
    </lineage>
</organism>
<protein>
    <submittedName>
        <fullName evidence="2">Uncharacterized protein</fullName>
    </submittedName>
</protein>
<accession>E9HZX5</accession>
<evidence type="ECO:0000256" key="1">
    <source>
        <dbReference type="SAM" id="MobiDB-lite"/>
    </source>
</evidence>
<dbReference type="EMBL" id="GL733430">
    <property type="protein sequence ID" value="EFX62705.1"/>
    <property type="molecule type" value="Genomic_DNA"/>
</dbReference>
<name>E9HZX5_DAPPU</name>
<sequence>MLTDDELQKVLLVTGSSMRRRKRPLSDLQPTYVSALRKKAFGPSKKNQQRHPATWENETKSNEDIATSFILEQLGQDHDNRVDSQVQSNDEEDFLLKDTANVEPNNNSRCTLQEDQDENLAFGQMTLIKLLRHFAAFTNQKQEHLTYLLTLLKLYEPVPYYSLLPSTGKELMHIDGSDWPSLTNNFSLRKLPSVVPINDGKYVHFGLENALSGTLLGLFIVTQIYSSLLTSTITIPIEAFDVSSTTEKAKAMLRGEKLGSEAENTIERTTPHFKIDINIDDAKLNADTTAATITPILGRIHSVQPNASSPEGTIILLNTSVFIIGFFVGKGKPDDIHKFLKELIGELCRLSPLSRNSFCSNGRCCTASLRCVIADGPMRSYLKRTKGHSGYWCCDRCIQKGELPNRSVLLRNVNAPLRMDADFLTYHVNDFSVDEHLKDPMVTGFVIDPMHTVIEGAFGRRLEGFVSVPAEGKLSTAKITEANRRIKFFHLCRPYGFDRYVGKLEKCKNYKIHVKRNILYYLLFPLFNGILDEDDLEHIMLLQYGMMLLGSFNGKPVPRQRLLEAKKSFDRYSVELTERDIPCRFVSHQVSHVWQDSDNFQCGIETLSAFPFESFHIFFRRCIRSGNLQAEQIRNRCVEKSKYQLPTTSCGTVIESKVQLMLEAKKNNNKQLKFLNKGDRWPKKLVFNDYVLSNRFPNNVFLDNEKAVFVCVDFVADRLEIVTIVARKFISLESVHRRPYISSNHNIFSGHNLSVETFLIRPSNVLSKMMALPLNPTPPISFENEQLRCLQYCEALSEVKRRRICEDDLMVKQSF</sequence>
<gene>
    <name evidence="2" type="ORF">DAPPUDRAFT_336567</name>
</gene>
<dbReference type="PANTHER" id="PTHR33053">
    <property type="entry name" value="PROTEIN, PUTATIVE-RELATED"/>
    <property type="match status" value="1"/>
</dbReference>
<dbReference type="KEGG" id="dpx:DAPPUDRAFT_336567"/>
<dbReference type="PhylomeDB" id="E9HZX5"/>
<keyword evidence="3" id="KW-1185">Reference proteome</keyword>
<evidence type="ECO:0000313" key="2">
    <source>
        <dbReference type="EMBL" id="EFX62705.1"/>
    </source>
</evidence>
<dbReference type="HOGENOM" id="CLU_346564_0_0_1"/>
<proteinExistence type="predicted"/>